<evidence type="ECO:0000256" key="1">
    <source>
        <dbReference type="SAM" id="Phobius"/>
    </source>
</evidence>
<sequence>MNPSNHSGRLSRKSAYRRNWSIPLLEVISLALWGVLLLKSWLTGELSLLIHPNYFSLVVITGTILLLISGLRLSQLLKLERQHRLGKGVTRPAVQHTTLFPPSWSSGFLIATAMVGLIVTPKAFTSQTALHRGIADSATITRSQPQSFRSASNPEKRSLIEWIKLLNVYPEPDAYTGQKVKVDGFVVIHPNLPPDHLLISRFVITCCAADAYPLGLPVKLTENRNDYPSDTWIEVEGQMITETLDDKRQLVIEASGIKKIPEPENPYYY</sequence>
<reference evidence="3" key="2">
    <citation type="submission" date="2022-10" db="EMBL/GenBank/DDBJ databases">
        <authorList>
            <person name="Ngo T.-E."/>
        </authorList>
    </citation>
    <scope>NUCLEOTIDE SEQUENCE</scope>
    <source>
        <strain evidence="3">JHB</strain>
    </source>
</reference>
<dbReference type="PANTHER" id="PTHR40047">
    <property type="entry name" value="UPF0703 PROTEIN YCGQ"/>
    <property type="match status" value="1"/>
</dbReference>
<dbReference type="NCBIfam" id="TIGR03943">
    <property type="entry name" value="TIGR03943 family putative permease subunit"/>
    <property type="match status" value="1"/>
</dbReference>
<feature type="transmembrane region" description="Helical" evidence="1">
    <location>
        <begin position="54"/>
        <end position="74"/>
    </location>
</feature>
<organism evidence="3">
    <name type="scientific">Moorena producens (strain JHB)</name>
    <dbReference type="NCBI Taxonomy" id="1454205"/>
    <lineage>
        <taxon>Bacteria</taxon>
        <taxon>Bacillati</taxon>
        <taxon>Cyanobacteriota</taxon>
        <taxon>Cyanophyceae</taxon>
        <taxon>Coleofasciculales</taxon>
        <taxon>Coleofasciculaceae</taxon>
        <taxon>Moorena</taxon>
    </lineage>
</organism>
<keyword evidence="1" id="KW-0812">Transmembrane</keyword>
<gene>
    <name evidence="3" type="ORF">BJP36_07330</name>
</gene>
<evidence type="ECO:0000259" key="2">
    <source>
        <dbReference type="Pfam" id="PF21537"/>
    </source>
</evidence>
<reference evidence="3" key="1">
    <citation type="journal article" date="2017" name="Proc. Natl. Acad. Sci. U.S.A.">
        <title>Comparative genomics uncovers the prolific and distinctive metabolic potential of the cyanobacterial genus Moorea.</title>
        <authorList>
            <person name="Leao T."/>
            <person name="Castelao G."/>
            <person name="Korobeynikov A."/>
            <person name="Monroe E.A."/>
            <person name="Podell S."/>
            <person name="Glukhov E."/>
            <person name="Allen E.E."/>
            <person name="Gerwick W.H."/>
            <person name="Gerwick L."/>
        </authorList>
    </citation>
    <scope>NUCLEOTIDE SEQUENCE</scope>
    <source>
        <strain evidence="3">JHB</strain>
    </source>
</reference>
<dbReference type="PANTHER" id="PTHR40047:SF1">
    <property type="entry name" value="UPF0703 PROTEIN YCGQ"/>
    <property type="match status" value="1"/>
</dbReference>
<dbReference type="InterPro" id="IPR052955">
    <property type="entry name" value="UPF0703_membrane_permease"/>
</dbReference>
<accession>A0A1D9GA93</accession>
<dbReference type="AlphaFoldDB" id="A0A1D9GA93"/>
<feature type="domain" description="DUF1980" evidence="2">
    <location>
        <begin position="167"/>
        <end position="269"/>
    </location>
</feature>
<dbReference type="EMBL" id="CP017708">
    <property type="protein sequence ID" value="AOY84559.2"/>
    <property type="molecule type" value="Genomic_DNA"/>
</dbReference>
<dbReference type="InterPro" id="IPR015402">
    <property type="entry name" value="DUF1980"/>
</dbReference>
<dbReference type="Pfam" id="PF21537">
    <property type="entry name" value="DUF1980_C"/>
    <property type="match status" value="1"/>
</dbReference>
<evidence type="ECO:0000313" key="3">
    <source>
        <dbReference type="EMBL" id="AOY84559.2"/>
    </source>
</evidence>
<protein>
    <submittedName>
        <fullName evidence="3">TIGR03943 family protein</fullName>
    </submittedName>
</protein>
<name>A0A1D9GA93_MOOP1</name>
<keyword evidence="1" id="KW-0472">Membrane</keyword>
<dbReference type="Proteomes" id="UP000176944">
    <property type="component" value="Chromosome"/>
</dbReference>
<proteinExistence type="predicted"/>
<feature type="transmembrane region" description="Helical" evidence="1">
    <location>
        <begin position="20"/>
        <end position="42"/>
    </location>
</feature>
<dbReference type="InterPro" id="IPR048447">
    <property type="entry name" value="DUF1980_C"/>
</dbReference>
<keyword evidence="1" id="KW-1133">Transmembrane helix</keyword>